<keyword evidence="3" id="KW-0904">Protein phosphatase</keyword>
<evidence type="ECO:0000256" key="6">
    <source>
        <dbReference type="SAM" id="MobiDB-lite"/>
    </source>
</evidence>
<dbReference type="Pfam" id="PF00782">
    <property type="entry name" value="DSPc"/>
    <property type="match status" value="1"/>
</dbReference>
<dbReference type="PROSITE" id="PS50056">
    <property type="entry name" value="TYR_PHOSPHATASE_2"/>
    <property type="match status" value="1"/>
</dbReference>
<dbReference type="PANTHER" id="PTHR45948">
    <property type="entry name" value="DUAL SPECIFICITY PROTEIN PHOSPHATASE DDB_G0269404-RELATED"/>
    <property type="match status" value="1"/>
</dbReference>
<accession>A0ABP1PMW9</accession>
<feature type="domain" description="Tyrosine specific protein phosphatases" evidence="8">
    <location>
        <begin position="64"/>
        <end position="122"/>
    </location>
</feature>
<comment type="catalytic activity">
    <reaction evidence="4">
        <text>O-phospho-L-seryl-[protein] + H2O = L-seryl-[protein] + phosphate</text>
        <dbReference type="Rhea" id="RHEA:20629"/>
        <dbReference type="Rhea" id="RHEA-COMP:9863"/>
        <dbReference type="Rhea" id="RHEA-COMP:11604"/>
        <dbReference type="ChEBI" id="CHEBI:15377"/>
        <dbReference type="ChEBI" id="CHEBI:29999"/>
        <dbReference type="ChEBI" id="CHEBI:43474"/>
        <dbReference type="ChEBI" id="CHEBI:83421"/>
        <dbReference type="EC" id="3.1.3.16"/>
    </reaction>
</comment>
<evidence type="ECO:0000256" key="5">
    <source>
        <dbReference type="ARBA" id="ARBA00048336"/>
    </source>
</evidence>
<proteinExistence type="inferred from homology"/>
<evidence type="ECO:0000313" key="9">
    <source>
        <dbReference type="EMBL" id="CAL8070361.1"/>
    </source>
</evidence>
<dbReference type="PRINTS" id="PR01908">
    <property type="entry name" value="ADSPHPHTASE"/>
</dbReference>
<evidence type="ECO:0000256" key="2">
    <source>
        <dbReference type="ARBA" id="ARBA00022801"/>
    </source>
</evidence>
<dbReference type="CDD" id="cd14519">
    <property type="entry name" value="DSP_DUSP22_15"/>
    <property type="match status" value="1"/>
</dbReference>
<feature type="domain" description="Tyrosine-protein phosphatase" evidence="7">
    <location>
        <begin position="4"/>
        <end position="144"/>
    </location>
</feature>
<keyword evidence="10" id="KW-1185">Reference proteome</keyword>
<dbReference type="InterPro" id="IPR029021">
    <property type="entry name" value="Prot-tyrosine_phosphatase-like"/>
</dbReference>
<feature type="region of interest" description="Disordered" evidence="6">
    <location>
        <begin position="333"/>
        <end position="362"/>
    </location>
</feature>
<comment type="similarity">
    <text evidence="1">Belongs to the protein-tyrosine phosphatase family. Non-receptor class dual specificity subfamily.</text>
</comment>
<dbReference type="PANTHER" id="PTHR45948:SF2">
    <property type="entry name" value="DUAL SPECIFICITY PROTEIN PHOSPHATASE"/>
    <property type="match status" value="1"/>
</dbReference>
<evidence type="ECO:0000256" key="1">
    <source>
        <dbReference type="ARBA" id="ARBA00008601"/>
    </source>
</evidence>
<name>A0ABP1PMW9_9HEXA</name>
<feature type="compositionally biased region" description="Polar residues" evidence="6">
    <location>
        <begin position="333"/>
        <end position="346"/>
    </location>
</feature>
<dbReference type="EMBL" id="CAXLJM020000004">
    <property type="protein sequence ID" value="CAL8070361.1"/>
    <property type="molecule type" value="Genomic_DNA"/>
</dbReference>
<sequence>MGNGMNKVLPGLYVGNYRDSKDASQLERHRITHIIAIHDAARRIHTDKEYLCIMASDSPYQNLSQYFPACNDFIHSARIQGGNVLIHCLAGMSRSVTIAVAYIMSATTLRWNDALKVVRGARAVSNPNSGFQKQLQEFESTKLPEERRRLLEKFPGTTYPENDEEQCKKLLVAYNNMVLSRAICEGRCTSAKVCPTGTCRAHASPRLGRHKSIGERTMSQQEPVGSSQFRGSTKSLDSASVACQQQPQQQQTQEPPGSPRSWERHYGCWKNHFRHRQGTSSTPSTPILYRASKPQRTDSVTSISSISSISSLPGQMIINEGVKDPVPISSNVLERNPFLATQSCPNSPRRMPRKPPQRNEVSNLVRISSIASVSSREKLNTSVSSSNTTSGPGIAASSSKQGSSTSGTIGGTISKQRPSSASAVLSSSSSTKTSALSSRVSAANSGNASGSATAQASSAAGGAGGTSSPSHSPWGTPPSSPASSSGNRFALRKANQGSKNVTVTASGATRWVMKRSAYKFSLDNS</sequence>
<feature type="region of interest" description="Disordered" evidence="6">
    <location>
        <begin position="200"/>
        <end position="264"/>
    </location>
</feature>
<dbReference type="Proteomes" id="UP001642540">
    <property type="component" value="Unassembled WGS sequence"/>
</dbReference>
<comment type="caution">
    <text evidence="9">The sequence shown here is derived from an EMBL/GenBank/DDBJ whole genome shotgun (WGS) entry which is preliminary data.</text>
</comment>
<feature type="compositionally biased region" description="Low complexity" evidence="6">
    <location>
        <begin position="244"/>
        <end position="255"/>
    </location>
</feature>
<feature type="region of interest" description="Disordered" evidence="6">
    <location>
        <begin position="375"/>
        <end position="501"/>
    </location>
</feature>
<gene>
    <name evidence="9" type="ORF">ODALV1_LOCUS1204</name>
</gene>
<evidence type="ECO:0000313" key="10">
    <source>
        <dbReference type="Proteomes" id="UP001642540"/>
    </source>
</evidence>
<dbReference type="InterPro" id="IPR000387">
    <property type="entry name" value="Tyr_Pase_dom"/>
</dbReference>
<evidence type="ECO:0008006" key="11">
    <source>
        <dbReference type="Google" id="ProtNLM"/>
    </source>
</evidence>
<feature type="compositionally biased region" description="Polar residues" evidence="6">
    <location>
        <begin position="217"/>
        <end position="243"/>
    </location>
</feature>
<dbReference type="InterPro" id="IPR020422">
    <property type="entry name" value="TYR_PHOSPHATASE_DUAL_dom"/>
</dbReference>
<dbReference type="SMART" id="SM00195">
    <property type="entry name" value="DSPc"/>
    <property type="match status" value="1"/>
</dbReference>
<evidence type="ECO:0000256" key="3">
    <source>
        <dbReference type="ARBA" id="ARBA00022912"/>
    </source>
</evidence>
<evidence type="ECO:0000259" key="7">
    <source>
        <dbReference type="PROSITE" id="PS50054"/>
    </source>
</evidence>
<dbReference type="SUPFAM" id="SSF52799">
    <property type="entry name" value="(Phosphotyrosine protein) phosphatases II"/>
    <property type="match status" value="1"/>
</dbReference>
<reference evidence="9 10" key="1">
    <citation type="submission" date="2024-08" db="EMBL/GenBank/DDBJ databases">
        <authorList>
            <person name="Cucini C."/>
            <person name="Frati F."/>
        </authorList>
    </citation>
    <scope>NUCLEOTIDE SEQUENCE [LARGE SCALE GENOMIC DNA]</scope>
</reference>
<evidence type="ECO:0000259" key="8">
    <source>
        <dbReference type="PROSITE" id="PS50056"/>
    </source>
</evidence>
<evidence type="ECO:0000256" key="4">
    <source>
        <dbReference type="ARBA" id="ARBA00047761"/>
    </source>
</evidence>
<organism evidence="9 10">
    <name type="scientific">Orchesella dallaii</name>
    <dbReference type="NCBI Taxonomy" id="48710"/>
    <lineage>
        <taxon>Eukaryota</taxon>
        <taxon>Metazoa</taxon>
        <taxon>Ecdysozoa</taxon>
        <taxon>Arthropoda</taxon>
        <taxon>Hexapoda</taxon>
        <taxon>Collembola</taxon>
        <taxon>Entomobryomorpha</taxon>
        <taxon>Entomobryoidea</taxon>
        <taxon>Orchesellidae</taxon>
        <taxon>Orchesellinae</taxon>
        <taxon>Orchesella</taxon>
    </lineage>
</organism>
<dbReference type="PROSITE" id="PS50054">
    <property type="entry name" value="TYR_PHOSPHATASE_DUAL"/>
    <property type="match status" value="1"/>
</dbReference>
<dbReference type="Gene3D" id="3.90.190.10">
    <property type="entry name" value="Protein tyrosine phosphatase superfamily"/>
    <property type="match status" value="1"/>
</dbReference>
<dbReference type="InterPro" id="IPR000340">
    <property type="entry name" value="Dual-sp_phosphatase_cat-dom"/>
</dbReference>
<comment type="catalytic activity">
    <reaction evidence="5">
        <text>O-phospho-L-threonyl-[protein] + H2O = L-threonyl-[protein] + phosphate</text>
        <dbReference type="Rhea" id="RHEA:47004"/>
        <dbReference type="Rhea" id="RHEA-COMP:11060"/>
        <dbReference type="Rhea" id="RHEA-COMP:11605"/>
        <dbReference type="ChEBI" id="CHEBI:15377"/>
        <dbReference type="ChEBI" id="CHEBI:30013"/>
        <dbReference type="ChEBI" id="CHEBI:43474"/>
        <dbReference type="ChEBI" id="CHEBI:61977"/>
        <dbReference type="EC" id="3.1.3.16"/>
    </reaction>
</comment>
<keyword evidence="2" id="KW-0378">Hydrolase</keyword>
<feature type="compositionally biased region" description="Low complexity" evidence="6">
    <location>
        <begin position="375"/>
        <end position="474"/>
    </location>
</feature>
<protein>
    <recommendedName>
        <fullName evidence="11">Dual specificity protein phosphatase 22</fullName>
    </recommendedName>
</protein>